<evidence type="ECO:0000313" key="3">
    <source>
        <dbReference type="EMBL" id="RKF19006.1"/>
    </source>
</evidence>
<sequence>MRLNPALCLLPLLAACASSGGITGNSTPPPSRDKPIRVPPTRPAPPPPAKRGFEAPQVLRMAGLEDVILKDSKALIRLFGPPRLDVHEGDMQKLQFAGSSCVLDIYLYPTREGAEPVATYVDARRQSDGLDVDRAACVKALRR</sequence>
<keyword evidence="2" id="KW-0732">Signal</keyword>
<accession>A0A420EEC3</accession>
<dbReference type="RefSeq" id="WP_120325402.1">
    <property type="nucleotide sequence ID" value="NZ_RAPF01000007.1"/>
</dbReference>
<comment type="caution">
    <text evidence="3">The sequence shown here is derived from an EMBL/GenBank/DDBJ whole genome shotgun (WGS) entry which is preliminary data.</text>
</comment>
<dbReference type="OrthoDB" id="8482143at2"/>
<feature type="region of interest" description="Disordered" evidence="1">
    <location>
        <begin position="21"/>
        <end position="54"/>
    </location>
</feature>
<evidence type="ECO:0008006" key="5">
    <source>
        <dbReference type="Google" id="ProtNLM"/>
    </source>
</evidence>
<dbReference type="PROSITE" id="PS51257">
    <property type="entry name" value="PROKAR_LIPOPROTEIN"/>
    <property type="match status" value="1"/>
</dbReference>
<feature type="compositionally biased region" description="Pro residues" evidence="1">
    <location>
        <begin position="37"/>
        <end position="49"/>
    </location>
</feature>
<organism evidence="3 4">
    <name type="scientific">Altericroceibacterium spongiae</name>
    <dbReference type="NCBI Taxonomy" id="2320269"/>
    <lineage>
        <taxon>Bacteria</taxon>
        <taxon>Pseudomonadati</taxon>
        <taxon>Pseudomonadota</taxon>
        <taxon>Alphaproteobacteria</taxon>
        <taxon>Sphingomonadales</taxon>
        <taxon>Erythrobacteraceae</taxon>
        <taxon>Altericroceibacterium</taxon>
    </lineage>
</organism>
<feature type="signal peptide" evidence="2">
    <location>
        <begin position="1"/>
        <end position="20"/>
    </location>
</feature>
<dbReference type="EMBL" id="RAPF01000007">
    <property type="protein sequence ID" value="RKF19006.1"/>
    <property type="molecule type" value="Genomic_DNA"/>
</dbReference>
<protein>
    <recommendedName>
        <fullName evidence="5">Lipoprotein</fullName>
    </recommendedName>
</protein>
<evidence type="ECO:0000256" key="1">
    <source>
        <dbReference type="SAM" id="MobiDB-lite"/>
    </source>
</evidence>
<keyword evidence="4" id="KW-1185">Reference proteome</keyword>
<proteinExistence type="predicted"/>
<reference evidence="3 4" key="1">
    <citation type="submission" date="2018-09" db="EMBL/GenBank/DDBJ databases">
        <title>Altererythrobacter spongiae sp. nov., isolated from a marine sponge.</title>
        <authorList>
            <person name="Zhuang L."/>
            <person name="Luo L."/>
        </authorList>
    </citation>
    <scope>NUCLEOTIDE SEQUENCE [LARGE SCALE GENOMIC DNA]</scope>
    <source>
        <strain evidence="3 4">HN-Y73</strain>
    </source>
</reference>
<evidence type="ECO:0000313" key="4">
    <source>
        <dbReference type="Proteomes" id="UP000284395"/>
    </source>
</evidence>
<feature type="chain" id="PRO_5019365409" description="Lipoprotein" evidence="2">
    <location>
        <begin position="21"/>
        <end position="143"/>
    </location>
</feature>
<evidence type="ECO:0000256" key="2">
    <source>
        <dbReference type="SAM" id="SignalP"/>
    </source>
</evidence>
<dbReference type="AlphaFoldDB" id="A0A420EEC3"/>
<name>A0A420EEC3_9SPHN</name>
<dbReference type="Proteomes" id="UP000284395">
    <property type="component" value="Unassembled WGS sequence"/>
</dbReference>
<gene>
    <name evidence="3" type="ORF">D6851_13355</name>
</gene>